<evidence type="ECO:0000313" key="4">
    <source>
        <dbReference type="Proteomes" id="UP000000763"/>
    </source>
</evidence>
<gene>
    <name evidence="3" type="ORF">B1143G03.31</name>
    <name evidence="2" type="ORF">P0665A11.7</name>
</gene>
<feature type="region of interest" description="Disordered" evidence="1">
    <location>
        <begin position="111"/>
        <end position="135"/>
    </location>
</feature>
<dbReference type="Proteomes" id="UP000000763">
    <property type="component" value="Chromosome 1"/>
</dbReference>
<reference evidence="3" key="1">
    <citation type="journal article" date="2002" name="Nature">
        <title>The genome sequence and structure of rice chromosome 1.</title>
        <authorList>
            <person name="Sasaki T."/>
            <person name="Matsumoto T."/>
            <person name="Yamamoto K."/>
            <person name="Sakata K."/>
            <person name="Baba T."/>
            <person name="Katayose Y."/>
            <person name="Wu J."/>
            <person name="Niimura Y."/>
            <person name="Cheng Z."/>
            <person name="Nagamura Y."/>
            <person name="Antonio B.A."/>
            <person name="Kanamori H."/>
            <person name="Hosokawa S."/>
            <person name="Masukawa M."/>
            <person name="Arikawa K."/>
            <person name="Chiden Y."/>
            <person name="Hayashi M."/>
            <person name="Okamoto M."/>
            <person name="Ando T."/>
            <person name="Aoki H."/>
            <person name="Arita K."/>
            <person name="Hamada M."/>
            <person name="Harada C."/>
            <person name="Hijishita S."/>
            <person name="Honda M."/>
            <person name="Ichikawa Y."/>
            <person name="Idonuma A."/>
            <person name="Iijima M."/>
            <person name="Ikeda M."/>
            <person name="Ikeno M."/>
            <person name="Itoh S."/>
            <person name="Itoh T."/>
            <person name="Itoh Y."/>
            <person name="Itoh Y."/>
            <person name="Iwabuchi A."/>
            <person name="Kamiya K."/>
            <person name="Karasawa W."/>
            <person name="Katagiri S."/>
            <person name="Kikuta A."/>
            <person name="Kobayashi N."/>
            <person name="Kono I."/>
            <person name="Machita K."/>
            <person name="Maehara T."/>
            <person name="Mizuno H."/>
            <person name="Mizubayashi T."/>
            <person name="Mukai Y."/>
            <person name="Nagasaki H."/>
            <person name="Nakashima M."/>
            <person name="Nakama Y."/>
            <person name="Nakamichi Y."/>
            <person name="Nakamura M."/>
            <person name="Namiki N."/>
            <person name="Negishi M."/>
            <person name="Ohta I."/>
            <person name="Ono N."/>
            <person name="Saji S."/>
            <person name="Sakai K."/>
            <person name="Shibata M."/>
            <person name="Shimokawa T."/>
            <person name="Shomura A."/>
            <person name="Song J."/>
            <person name="Takazaki Y."/>
            <person name="Terasawa K."/>
            <person name="Tsuji K."/>
            <person name="Waki K."/>
            <person name="Yamagata H."/>
            <person name="Yamane H."/>
            <person name="Yoshiki S."/>
            <person name="Yoshihara R."/>
            <person name="Yukawa K."/>
            <person name="Zhong H."/>
            <person name="Iwama H."/>
            <person name="Endo T."/>
            <person name="Ito H."/>
            <person name="Hahn J.H."/>
            <person name="Kim H.I."/>
            <person name="Eun M.Y."/>
            <person name="Yano M."/>
            <person name="Jiang J."/>
            <person name="Gojobori T."/>
        </authorList>
    </citation>
    <scope>NUCLEOTIDE SEQUENCE</scope>
</reference>
<evidence type="ECO:0000313" key="3">
    <source>
        <dbReference type="EMBL" id="BAD53341.1"/>
    </source>
</evidence>
<dbReference type="EMBL" id="AP003371">
    <property type="protein sequence ID" value="BAD53341.1"/>
    <property type="molecule type" value="Genomic_DNA"/>
</dbReference>
<reference evidence="4" key="2">
    <citation type="journal article" date="2005" name="Nature">
        <title>The map-based sequence of the rice genome.</title>
        <authorList>
            <consortium name="International rice genome sequencing project (IRGSP)"/>
            <person name="Matsumoto T."/>
            <person name="Wu J."/>
            <person name="Kanamori H."/>
            <person name="Katayose Y."/>
            <person name="Fujisawa M."/>
            <person name="Namiki N."/>
            <person name="Mizuno H."/>
            <person name="Yamamoto K."/>
            <person name="Antonio B.A."/>
            <person name="Baba T."/>
            <person name="Sakata K."/>
            <person name="Nagamura Y."/>
            <person name="Aoki H."/>
            <person name="Arikawa K."/>
            <person name="Arita K."/>
            <person name="Bito T."/>
            <person name="Chiden Y."/>
            <person name="Fujitsuka N."/>
            <person name="Fukunaka R."/>
            <person name="Hamada M."/>
            <person name="Harada C."/>
            <person name="Hayashi A."/>
            <person name="Hijishita S."/>
            <person name="Honda M."/>
            <person name="Hosokawa S."/>
            <person name="Ichikawa Y."/>
            <person name="Idonuma A."/>
            <person name="Iijima M."/>
            <person name="Ikeda M."/>
            <person name="Ikeno M."/>
            <person name="Ito K."/>
            <person name="Ito S."/>
            <person name="Ito T."/>
            <person name="Ito Y."/>
            <person name="Ito Y."/>
            <person name="Iwabuchi A."/>
            <person name="Kamiya K."/>
            <person name="Karasawa W."/>
            <person name="Kurita K."/>
            <person name="Katagiri S."/>
            <person name="Kikuta A."/>
            <person name="Kobayashi H."/>
            <person name="Kobayashi N."/>
            <person name="Machita K."/>
            <person name="Maehara T."/>
            <person name="Masukawa M."/>
            <person name="Mizubayashi T."/>
            <person name="Mukai Y."/>
            <person name="Nagasaki H."/>
            <person name="Nagata Y."/>
            <person name="Naito S."/>
            <person name="Nakashima M."/>
            <person name="Nakama Y."/>
            <person name="Nakamichi Y."/>
            <person name="Nakamura M."/>
            <person name="Meguro A."/>
            <person name="Negishi M."/>
            <person name="Ohta I."/>
            <person name="Ohta T."/>
            <person name="Okamoto M."/>
            <person name="Ono N."/>
            <person name="Saji S."/>
            <person name="Sakaguchi M."/>
            <person name="Sakai K."/>
            <person name="Shibata M."/>
            <person name="Shimokawa T."/>
            <person name="Song J."/>
            <person name="Takazaki Y."/>
            <person name="Terasawa K."/>
            <person name="Tsugane M."/>
            <person name="Tsuji K."/>
            <person name="Ueda S."/>
            <person name="Waki K."/>
            <person name="Yamagata H."/>
            <person name="Yamamoto M."/>
            <person name="Yamamoto S."/>
            <person name="Yamane H."/>
            <person name="Yoshiki S."/>
            <person name="Yoshihara R."/>
            <person name="Yukawa K."/>
            <person name="Zhong H."/>
            <person name="Yano M."/>
            <person name="Yuan Q."/>
            <person name="Ouyang S."/>
            <person name="Liu J."/>
            <person name="Jones K.M."/>
            <person name="Gansberger K."/>
            <person name="Moffat K."/>
            <person name="Hill J."/>
            <person name="Bera J."/>
            <person name="Fadrosh D."/>
            <person name="Jin S."/>
            <person name="Johri S."/>
            <person name="Kim M."/>
            <person name="Overton L."/>
            <person name="Reardon M."/>
            <person name="Tsitrin T."/>
            <person name="Vuong H."/>
            <person name="Weaver B."/>
            <person name="Ciecko A."/>
            <person name="Tallon L."/>
            <person name="Jackson J."/>
            <person name="Pai G."/>
            <person name="Aken S.V."/>
            <person name="Utterback T."/>
            <person name="Reidmuller S."/>
            <person name="Feldblyum T."/>
            <person name="Hsiao J."/>
            <person name="Zismann V."/>
            <person name="Iobst S."/>
            <person name="de Vazeille A.R."/>
            <person name="Buell C.R."/>
            <person name="Ying K."/>
            <person name="Li Y."/>
            <person name="Lu T."/>
            <person name="Huang Y."/>
            <person name="Zhao Q."/>
            <person name="Feng Q."/>
            <person name="Zhang L."/>
            <person name="Zhu J."/>
            <person name="Weng Q."/>
            <person name="Mu J."/>
            <person name="Lu Y."/>
            <person name="Fan D."/>
            <person name="Liu Y."/>
            <person name="Guan J."/>
            <person name="Zhang Y."/>
            <person name="Yu S."/>
            <person name="Liu X."/>
            <person name="Zhang Y."/>
            <person name="Hong G."/>
            <person name="Han B."/>
            <person name="Choisne N."/>
            <person name="Demange N."/>
            <person name="Orjeda G."/>
            <person name="Samain S."/>
            <person name="Cattolico L."/>
            <person name="Pelletier E."/>
            <person name="Couloux A."/>
            <person name="Segurens B."/>
            <person name="Wincker P."/>
            <person name="D'Hont A."/>
            <person name="Scarpelli C."/>
            <person name="Weissenbach J."/>
            <person name="Salanoubat M."/>
            <person name="Quetier F."/>
            <person name="Yu Y."/>
            <person name="Kim H.R."/>
            <person name="Rambo T."/>
            <person name="Currie J."/>
            <person name="Collura K."/>
            <person name="Luo M."/>
            <person name="Yang T."/>
            <person name="Ammiraju J.S.S."/>
            <person name="Engler F."/>
            <person name="Soderlund C."/>
            <person name="Wing R.A."/>
            <person name="Palmer L.E."/>
            <person name="de la Bastide M."/>
            <person name="Spiegel L."/>
            <person name="Nascimento L."/>
            <person name="Zutavern T."/>
            <person name="O'Shaughnessy A."/>
            <person name="Dike S."/>
            <person name="Dedhia N."/>
            <person name="Preston R."/>
            <person name="Balija V."/>
            <person name="McCombie W.R."/>
            <person name="Chow T."/>
            <person name="Chen H."/>
            <person name="Chung M."/>
            <person name="Chen C."/>
            <person name="Shaw J."/>
            <person name="Wu H."/>
            <person name="Hsiao K."/>
            <person name="Chao Y."/>
            <person name="Chu M."/>
            <person name="Cheng C."/>
            <person name="Hour A."/>
            <person name="Lee P."/>
            <person name="Lin S."/>
            <person name="Lin Y."/>
            <person name="Liou J."/>
            <person name="Liu S."/>
            <person name="Hsing Y."/>
            <person name="Raghuvanshi S."/>
            <person name="Mohanty A."/>
            <person name="Bharti A.K."/>
            <person name="Gaur A."/>
            <person name="Gupta V."/>
            <person name="Kumar D."/>
            <person name="Ravi V."/>
            <person name="Vij S."/>
            <person name="Kapur A."/>
            <person name="Khurana P."/>
            <person name="Khurana P."/>
            <person name="Khurana J.P."/>
            <person name="Tyagi A.K."/>
            <person name="Gaikwad K."/>
            <person name="Singh A."/>
            <person name="Dalal V."/>
            <person name="Srivastava S."/>
            <person name="Dixit A."/>
            <person name="Pal A.K."/>
            <person name="Ghazi I.A."/>
            <person name="Yadav M."/>
            <person name="Pandit A."/>
            <person name="Bhargava A."/>
            <person name="Sureshbabu K."/>
            <person name="Batra K."/>
            <person name="Sharma T.R."/>
            <person name="Mohapatra T."/>
            <person name="Singh N.K."/>
            <person name="Messing J."/>
            <person name="Nelson A.B."/>
            <person name="Fuks G."/>
            <person name="Kavchok S."/>
            <person name="Keizer G."/>
            <person name="Linton E."/>
            <person name="Llaca V."/>
            <person name="Song R."/>
            <person name="Tanyolac B."/>
            <person name="Young S."/>
            <person name="Ho-Il K."/>
            <person name="Hahn J.H."/>
            <person name="Sangsakoo G."/>
            <person name="Vanavichit A."/>
            <person name="de Mattos Luiz.A.T."/>
            <person name="Zimmer P.D."/>
            <person name="Malone G."/>
            <person name="Dellagostin O."/>
            <person name="de Oliveira A.C."/>
            <person name="Bevan M."/>
            <person name="Bancroft I."/>
            <person name="Minx P."/>
            <person name="Cordum H."/>
            <person name="Wilson R."/>
            <person name="Cheng Z."/>
            <person name="Jin W."/>
            <person name="Jiang J."/>
            <person name="Leong S.A."/>
            <person name="Iwama H."/>
            <person name="Gojobori T."/>
            <person name="Itoh T."/>
            <person name="Niimura Y."/>
            <person name="Fujii Y."/>
            <person name="Habara T."/>
            <person name="Sakai H."/>
            <person name="Sato Y."/>
            <person name="Wilson G."/>
            <person name="Kumar K."/>
            <person name="McCouch S."/>
            <person name="Juretic N."/>
            <person name="Hoen D."/>
            <person name="Wright S."/>
            <person name="Bruskiewich R."/>
            <person name="Bureau T."/>
            <person name="Miyao A."/>
            <person name="Hirochika H."/>
            <person name="Nishikawa T."/>
            <person name="Kadowaki K."/>
            <person name="Sugiura M."/>
            <person name="Burr B."/>
            <person name="Sasaki T."/>
        </authorList>
    </citation>
    <scope>NUCLEOTIDE SEQUENCE [LARGE SCALE GENOMIC DNA]</scope>
    <source>
        <strain evidence="4">cv. Nipponbare</strain>
    </source>
</reference>
<name>Q5ZAQ0_ORYSJ</name>
<reference evidence="4" key="3">
    <citation type="journal article" date="2008" name="Nucleic Acids Res.">
        <title>The rice annotation project database (RAP-DB): 2008 update.</title>
        <authorList>
            <consortium name="The rice annotation project (RAP)"/>
        </authorList>
    </citation>
    <scope>GENOME REANNOTATION</scope>
    <source>
        <strain evidence="4">cv. Nipponbare</strain>
    </source>
</reference>
<dbReference type="AlphaFoldDB" id="Q5ZAQ0"/>
<organism evidence="3 4">
    <name type="scientific">Oryza sativa subsp. japonica</name>
    <name type="common">Rice</name>
    <dbReference type="NCBI Taxonomy" id="39947"/>
    <lineage>
        <taxon>Eukaryota</taxon>
        <taxon>Viridiplantae</taxon>
        <taxon>Streptophyta</taxon>
        <taxon>Embryophyta</taxon>
        <taxon>Tracheophyta</taxon>
        <taxon>Spermatophyta</taxon>
        <taxon>Magnoliopsida</taxon>
        <taxon>Liliopsida</taxon>
        <taxon>Poales</taxon>
        <taxon>Poaceae</taxon>
        <taxon>BOP clade</taxon>
        <taxon>Oryzoideae</taxon>
        <taxon>Oryzeae</taxon>
        <taxon>Oryzinae</taxon>
        <taxon>Oryza</taxon>
        <taxon>Oryza sativa</taxon>
    </lineage>
</organism>
<protein>
    <submittedName>
        <fullName evidence="3">Uncharacterized protein</fullName>
    </submittedName>
</protein>
<proteinExistence type="predicted"/>
<accession>Q5ZAQ0</accession>
<evidence type="ECO:0000256" key="1">
    <source>
        <dbReference type="SAM" id="MobiDB-lite"/>
    </source>
</evidence>
<sequence length="135" mass="15053">MAHGELHHSVTVRDPTRERLDQVYGMGGMRFGLIHASSWCLLMVAVPSHPLHLRPELAQLNCECRHHRGLLWRHVPEPHVLCHRCPGDERQQQQQRRQCACASRPEEAAVAPSASWSSSSSSTASSASFSGSLRK</sequence>
<evidence type="ECO:0000313" key="2">
    <source>
        <dbReference type="EMBL" id="BAD52716.1"/>
    </source>
</evidence>
<dbReference type="EMBL" id="AP003106">
    <property type="protein sequence ID" value="BAD52716.1"/>
    <property type="molecule type" value="Genomic_DNA"/>
</dbReference>